<dbReference type="VEuPathDB" id="CryptoDB:Vbra_2015"/>
<proteinExistence type="predicted"/>
<reference evidence="1 2" key="1">
    <citation type="submission" date="2014-11" db="EMBL/GenBank/DDBJ databases">
        <authorList>
            <person name="Zhu J."/>
            <person name="Qi W."/>
            <person name="Song R."/>
        </authorList>
    </citation>
    <scope>NUCLEOTIDE SEQUENCE [LARGE SCALE GENOMIC DNA]</scope>
</reference>
<dbReference type="InParanoid" id="A0A0G4EF48"/>
<keyword evidence="2" id="KW-1185">Reference proteome</keyword>
<sequence length="137" mass="15066">MTEKIPESEGIVAERHIDSIHASRELTRDVFTSGLRAGENIESVVAMTATPRPPRFIDIRFELQTTETDAAPAALGVIQEEEQPTAEEQSQVVKALGWSPGRKLSVRVSKVSITYRCRRSHHEMLPVISGISLNCGG</sequence>
<evidence type="ECO:0000313" key="2">
    <source>
        <dbReference type="Proteomes" id="UP000041254"/>
    </source>
</evidence>
<accession>A0A0G4EF48</accession>
<gene>
    <name evidence="1" type="ORF">Vbra_2015</name>
</gene>
<protein>
    <submittedName>
        <fullName evidence="1">Uncharacterized protein</fullName>
    </submittedName>
</protein>
<dbReference type="Proteomes" id="UP000041254">
    <property type="component" value="Unassembled WGS sequence"/>
</dbReference>
<dbReference type="AlphaFoldDB" id="A0A0G4EF48"/>
<name>A0A0G4EF48_VITBC</name>
<evidence type="ECO:0000313" key="1">
    <source>
        <dbReference type="EMBL" id="CEL94349.1"/>
    </source>
</evidence>
<dbReference type="EMBL" id="CDMY01000217">
    <property type="protein sequence ID" value="CEL94349.1"/>
    <property type="molecule type" value="Genomic_DNA"/>
</dbReference>
<organism evidence="1 2">
    <name type="scientific">Vitrella brassicaformis (strain CCMP3155)</name>
    <dbReference type="NCBI Taxonomy" id="1169540"/>
    <lineage>
        <taxon>Eukaryota</taxon>
        <taxon>Sar</taxon>
        <taxon>Alveolata</taxon>
        <taxon>Colpodellida</taxon>
        <taxon>Vitrellaceae</taxon>
        <taxon>Vitrella</taxon>
    </lineage>
</organism>